<organism evidence="22 23">
    <name type="scientific">Thiolapillus brandeum</name>
    <dbReference type="NCBI Taxonomy" id="1076588"/>
    <lineage>
        <taxon>Bacteria</taxon>
        <taxon>Pseudomonadati</taxon>
        <taxon>Pseudomonadota</taxon>
        <taxon>Gammaproteobacteria</taxon>
        <taxon>Chromatiales</taxon>
        <taxon>Sedimenticolaceae</taxon>
        <taxon>Thiolapillus</taxon>
    </lineage>
</organism>
<dbReference type="Proteomes" id="UP000031631">
    <property type="component" value="Chromosome"/>
</dbReference>
<dbReference type="InterPro" id="IPR043131">
    <property type="entry name" value="BCAT-like_N"/>
</dbReference>
<evidence type="ECO:0000256" key="18">
    <source>
        <dbReference type="ARBA" id="ARBA00054027"/>
    </source>
</evidence>
<evidence type="ECO:0000256" key="21">
    <source>
        <dbReference type="RuleBase" id="RU364094"/>
    </source>
</evidence>
<comment type="pathway">
    <text evidence="4 21">Amino-acid biosynthesis; L-valine biosynthesis; L-valine from pyruvate: step 4/4.</text>
</comment>
<comment type="catalytic activity">
    <reaction evidence="17">
        <text>4-amino-4-deoxychorismate = 4-aminobenzoate + pyruvate + H(+)</text>
        <dbReference type="Rhea" id="RHEA:16201"/>
        <dbReference type="ChEBI" id="CHEBI:15361"/>
        <dbReference type="ChEBI" id="CHEBI:15378"/>
        <dbReference type="ChEBI" id="CHEBI:17836"/>
        <dbReference type="ChEBI" id="CHEBI:58406"/>
        <dbReference type="EC" id="4.1.3.38"/>
    </reaction>
</comment>
<dbReference type="OrthoDB" id="21319at2"/>
<dbReference type="UniPathway" id="UPA00048">
    <property type="reaction ID" value="UER00073"/>
</dbReference>
<sequence length="291" mass="32009">MDKGICWLEGRIQPLSEARISVMDHGLLYGDGVFEGVRFYHDTPFMLEEHLQRLLDSARAIGLDCPWPQQTLVDIVAQVVAAFSDTEGYLRILLTRGKGALGIDPRSCSRPQLIVIADRLQMIAPEVRQQGADLIIAATRRLPVDGLDPRIKSLNYLNHIMARMEANHAGAHEAILLNAQGKVTEGTADNLFLVKNGTLQTPPVTDGALAGITRQLILDLADRENLPWREHSLAPYDLYTADECFLTGTGAELIPAGSIDGRPLTQCPGPVFRKLAAGFRKHIDTVCRSRT</sequence>
<comment type="pathway">
    <text evidence="13">Cofactor biosynthesis; tetrahydrofolate biosynthesis; 4-aminobenzoate from chorismate: step 2/2.</text>
</comment>
<keyword evidence="8 21" id="KW-0028">Amino-acid biosynthesis</keyword>
<dbReference type="InterPro" id="IPR036038">
    <property type="entry name" value="Aminotransferase-like"/>
</dbReference>
<comment type="pathway">
    <text evidence="5 21">Amino-acid biosynthesis; L-leucine biosynthesis; L-leucine from 3-methyl-2-oxobutanoate: step 4/4.</text>
</comment>
<keyword evidence="9 21" id="KW-0808">Transferase</keyword>
<dbReference type="UniPathway" id="UPA00047">
    <property type="reaction ID" value="UER00058"/>
</dbReference>
<dbReference type="GO" id="GO:0004084">
    <property type="term" value="F:branched-chain-amino-acid transaminase activity"/>
    <property type="evidence" value="ECO:0007669"/>
    <property type="project" value="UniProtKB-EC"/>
</dbReference>
<keyword evidence="12 21" id="KW-0100">Branched-chain amino acid biosynthesis</keyword>
<evidence type="ECO:0000256" key="6">
    <source>
        <dbReference type="ARBA" id="ARBA00009320"/>
    </source>
</evidence>
<comment type="function">
    <text evidence="18">Involved in the biosynthesis of p-aminobenzoate (PABA), a precursor of tetrahydrofolate. Converts 4-amino-4-deoxychorismate into 4-aminobenzoate (PABA) and pyruvate.</text>
</comment>
<proteinExistence type="inferred from homology"/>
<dbReference type="Pfam" id="PF01063">
    <property type="entry name" value="Aminotran_4"/>
    <property type="match status" value="1"/>
</dbReference>
<dbReference type="CDD" id="cd01558">
    <property type="entry name" value="D-AAT_like"/>
    <property type="match status" value="1"/>
</dbReference>
<evidence type="ECO:0000256" key="5">
    <source>
        <dbReference type="ARBA" id="ARBA00005072"/>
    </source>
</evidence>
<evidence type="ECO:0000313" key="23">
    <source>
        <dbReference type="Proteomes" id="UP000031631"/>
    </source>
</evidence>
<evidence type="ECO:0000313" key="22">
    <source>
        <dbReference type="EMBL" id="BAO45222.1"/>
    </source>
</evidence>
<accession>A0A7U6GKE5</accession>
<dbReference type="InterPro" id="IPR005785">
    <property type="entry name" value="B_amino_transI"/>
</dbReference>
<comment type="catalytic activity">
    <reaction evidence="14 21">
        <text>L-valine + 2-oxoglutarate = 3-methyl-2-oxobutanoate + L-glutamate</text>
        <dbReference type="Rhea" id="RHEA:24813"/>
        <dbReference type="ChEBI" id="CHEBI:11851"/>
        <dbReference type="ChEBI" id="CHEBI:16810"/>
        <dbReference type="ChEBI" id="CHEBI:29985"/>
        <dbReference type="ChEBI" id="CHEBI:57762"/>
        <dbReference type="EC" id="2.6.1.42"/>
    </reaction>
</comment>
<evidence type="ECO:0000256" key="13">
    <source>
        <dbReference type="ARBA" id="ARBA00035633"/>
    </source>
</evidence>
<dbReference type="SUPFAM" id="SSF56752">
    <property type="entry name" value="D-aminoacid aminotransferase-like PLP-dependent enzymes"/>
    <property type="match status" value="1"/>
</dbReference>
<evidence type="ECO:0000256" key="3">
    <source>
        <dbReference type="ARBA" id="ARBA00004824"/>
    </source>
</evidence>
<dbReference type="GO" id="GO:0009097">
    <property type="term" value="P:isoleucine biosynthetic process"/>
    <property type="evidence" value="ECO:0007669"/>
    <property type="project" value="UniProtKB-UniPathway"/>
</dbReference>
<dbReference type="EC" id="2.6.1.42" evidence="21"/>
<dbReference type="PROSITE" id="PS00770">
    <property type="entry name" value="AA_TRANSFER_CLASS_4"/>
    <property type="match status" value="1"/>
</dbReference>
<keyword evidence="7 21" id="KW-0032">Aminotransferase</keyword>
<dbReference type="InterPro" id="IPR018300">
    <property type="entry name" value="Aminotrans_IV_CS"/>
</dbReference>
<dbReference type="Gene3D" id="3.20.10.10">
    <property type="entry name" value="D-amino Acid Aminotransferase, subunit A, domain 2"/>
    <property type="match status" value="1"/>
</dbReference>
<evidence type="ECO:0000256" key="7">
    <source>
        <dbReference type="ARBA" id="ARBA00022576"/>
    </source>
</evidence>
<keyword evidence="23" id="KW-1185">Reference proteome</keyword>
<dbReference type="InterPro" id="IPR043132">
    <property type="entry name" value="BCAT-like_C"/>
</dbReference>
<reference evidence="22 23" key="1">
    <citation type="journal article" date="2014" name="PLoS ONE">
        <title>Physiological and genomic features of a novel sulfur-oxidizing gammaproteobacterium belonging to a previously uncultivated symbiotic lineage isolated from a hydrothermal vent.</title>
        <authorList>
            <person name="Nunoura T."/>
            <person name="Takaki Y."/>
            <person name="Kazama H."/>
            <person name="Kakuta J."/>
            <person name="Shimamura S."/>
            <person name="Makita H."/>
            <person name="Hirai M."/>
            <person name="Miyazaki M."/>
            <person name="Takai K."/>
        </authorList>
    </citation>
    <scope>NUCLEOTIDE SEQUENCE [LARGE SCALE GENOMIC DNA]</scope>
    <source>
        <strain evidence="22 23">Hiromi1</strain>
    </source>
</reference>
<evidence type="ECO:0000256" key="16">
    <source>
        <dbReference type="ARBA" id="ARBA00049229"/>
    </source>
</evidence>
<dbReference type="FunFam" id="3.20.10.10:FF:000002">
    <property type="entry name" value="D-alanine aminotransferase"/>
    <property type="match status" value="1"/>
</dbReference>
<name>A0A7U6GKE5_9GAMM</name>
<evidence type="ECO:0000256" key="1">
    <source>
        <dbReference type="ARBA" id="ARBA00001933"/>
    </source>
</evidence>
<evidence type="ECO:0000256" key="4">
    <source>
        <dbReference type="ARBA" id="ARBA00004931"/>
    </source>
</evidence>
<gene>
    <name evidence="21" type="primary">ilvE</name>
    <name evidence="22" type="ORF">TBH_C2311</name>
</gene>
<dbReference type="InterPro" id="IPR050571">
    <property type="entry name" value="Class-IV_PLP-Dep_Aminotrnsfr"/>
</dbReference>
<dbReference type="AlphaFoldDB" id="A0A7U6GKE5"/>
<evidence type="ECO:0000256" key="20">
    <source>
        <dbReference type="RuleBase" id="RU004516"/>
    </source>
</evidence>
<comment type="catalytic activity">
    <reaction evidence="15 21">
        <text>L-isoleucine + 2-oxoglutarate = (S)-3-methyl-2-oxopentanoate + L-glutamate</text>
        <dbReference type="Rhea" id="RHEA:24801"/>
        <dbReference type="ChEBI" id="CHEBI:16810"/>
        <dbReference type="ChEBI" id="CHEBI:29985"/>
        <dbReference type="ChEBI" id="CHEBI:35146"/>
        <dbReference type="ChEBI" id="CHEBI:58045"/>
        <dbReference type="EC" id="2.6.1.42"/>
    </reaction>
</comment>
<evidence type="ECO:0000256" key="19">
    <source>
        <dbReference type="RuleBase" id="RU004106"/>
    </source>
</evidence>
<evidence type="ECO:0000256" key="17">
    <source>
        <dbReference type="ARBA" id="ARBA00049529"/>
    </source>
</evidence>
<dbReference type="GO" id="GO:0008696">
    <property type="term" value="F:4-amino-4-deoxychorismate lyase activity"/>
    <property type="evidence" value="ECO:0007669"/>
    <property type="project" value="UniProtKB-EC"/>
</dbReference>
<keyword evidence="11" id="KW-0289">Folate biosynthesis</keyword>
<dbReference type="NCBIfam" id="TIGR01122">
    <property type="entry name" value="ilvE_I"/>
    <property type="match status" value="1"/>
</dbReference>
<dbReference type="PANTHER" id="PTHR42743">
    <property type="entry name" value="AMINO-ACID AMINOTRANSFERASE"/>
    <property type="match status" value="1"/>
</dbReference>
<evidence type="ECO:0000256" key="14">
    <source>
        <dbReference type="ARBA" id="ARBA00048212"/>
    </source>
</evidence>
<evidence type="ECO:0000256" key="8">
    <source>
        <dbReference type="ARBA" id="ARBA00022605"/>
    </source>
</evidence>
<dbReference type="UniPathway" id="UPA00049">
    <property type="reaction ID" value="UER00062"/>
</dbReference>
<evidence type="ECO:0000256" key="2">
    <source>
        <dbReference type="ARBA" id="ARBA00003109"/>
    </source>
</evidence>
<evidence type="ECO:0000256" key="9">
    <source>
        <dbReference type="ARBA" id="ARBA00022679"/>
    </source>
</evidence>
<dbReference type="GO" id="GO:0046656">
    <property type="term" value="P:folic acid biosynthetic process"/>
    <property type="evidence" value="ECO:0007669"/>
    <property type="project" value="UniProtKB-KW"/>
</dbReference>
<evidence type="ECO:0000256" key="10">
    <source>
        <dbReference type="ARBA" id="ARBA00022898"/>
    </source>
</evidence>
<dbReference type="InterPro" id="IPR001544">
    <property type="entry name" value="Aminotrans_IV"/>
</dbReference>
<comment type="cofactor">
    <cofactor evidence="1 20">
        <name>pyridoxal 5'-phosphate</name>
        <dbReference type="ChEBI" id="CHEBI:597326"/>
    </cofactor>
</comment>
<comment type="pathway">
    <text evidence="3 21">Amino-acid biosynthesis; L-isoleucine biosynthesis; L-isoleucine from 2-oxobutanoate: step 4/4.</text>
</comment>
<dbReference type="KEGG" id="tbn:TBH_C2311"/>
<dbReference type="GO" id="GO:0009099">
    <property type="term" value="P:L-valine biosynthetic process"/>
    <property type="evidence" value="ECO:0007669"/>
    <property type="project" value="UniProtKB-UniPathway"/>
</dbReference>
<comment type="function">
    <text evidence="2 21">Acts on leucine, isoleucine and valine.</text>
</comment>
<keyword evidence="10 20" id="KW-0663">Pyridoxal phosphate</keyword>
<evidence type="ECO:0000256" key="11">
    <source>
        <dbReference type="ARBA" id="ARBA00022909"/>
    </source>
</evidence>
<dbReference type="Gene3D" id="3.30.470.10">
    <property type="match status" value="1"/>
</dbReference>
<dbReference type="RefSeq" id="WP_041068616.1">
    <property type="nucleotide sequence ID" value="NZ_AP012273.1"/>
</dbReference>
<dbReference type="EMBL" id="AP012273">
    <property type="protein sequence ID" value="BAO45222.1"/>
    <property type="molecule type" value="Genomic_DNA"/>
</dbReference>
<dbReference type="GO" id="GO:0005829">
    <property type="term" value="C:cytosol"/>
    <property type="evidence" value="ECO:0007669"/>
    <property type="project" value="TreeGrafter"/>
</dbReference>
<protein>
    <recommendedName>
        <fullName evidence="21">Branched-chain-amino-acid aminotransferase</fullName>
        <shortName evidence="21">BCAT</shortName>
        <ecNumber evidence="21">2.6.1.42</ecNumber>
    </recommendedName>
</protein>
<evidence type="ECO:0000256" key="12">
    <source>
        <dbReference type="ARBA" id="ARBA00023304"/>
    </source>
</evidence>
<dbReference type="PANTHER" id="PTHR42743:SF11">
    <property type="entry name" value="AMINODEOXYCHORISMATE LYASE"/>
    <property type="match status" value="1"/>
</dbReference>
<comment type="similarity">
    <text evidence="6 19">Belongs to the class-IV pyridoxal-phosphate-dependent aminotransferase family.</text>
</comment>
<comment type="catalytic activity">
    <reaction evidence="16 21">
        <text>L-leucine + 2-oxoglutarate = 4-methyl-2-oxopentanoate + L-glutamate</text>
        <dbReference type="Rhea" id="RHEA:18321"/>
        <dbReference type="ChEBI" id="CHEBI:16810"/>
        <dbReference type="ChEBI" id="CHEBI:17865"/>
        <dbReference type="ChEBI" id="CHEBI:29985"/>
        <dbReference type="ChEBI" id="CHEBI:57427"/>
        <dbReference type="EC" id="2.6.1.42"/>
    </reaction>
</comment>
<dbReference type="GO" id="GO:0009098">
    <property type="term" value="P:L-leucine biosynthetic process"/>
    <property type="evidence" value="ECO:0007669"/>
    <property type="project" value="UniProtKB-UniPathway"/>
</dbReference>
<evidence type="ECO:0000256" key="15">
    <source>
        <dbReference type="ARBA" id="ARBA00048798"/>
    </source>
</evidence>